<dbReference type="GO" id="GO:0036009">
    <property type="term" value="F:protein-glutamine N-methyltransferase activity"/>
    <property type="evidence" value="ECO:0007669"/>
    <property type="project" value="UniProtKB-UniRule"/>
</dbReference>
<dbReference type="CDD" id="cd02440">
    <property type="entry name" value="AdoMet_MTases"/>
    <property type="match status" value="1"/>
</dbReference>
<comment type="caution">
    <text evidence="6">The sequence shown here is derived from an EMBL/GenBank/DDBJ whole genome shotgun (WGS) entry which is preliminary data.</text>
</comment>
<dbReference type="GO" id="GO:0005840">
    <property type="term" value="C:ribosome"/>
    <property type="evidence" value="ECO:0007669"/>
    <property type="project" value="UniProtKB-KW"/>
</dbReference>
<dbReference type="Gene3D" id="3.40.50.150">
    <property type="entry name" value="Vaccinia Virus protein VP39"/>
    <property type="match status" value="1"/>
</dbReference>
<evidence type="ECO:0000256" key="4">
    <source>
        <dbReference type="HAMAP-Rule" id="MF_02125"/>
    </source>
</evidence>
<dbReference type="EMBL" id="NDXW01000001">
    <property type="protein sequence ID" value="RDH46748.1"/>
    <property type="molecule type" value="Genomic_DNA"/>
</dbReference>
<dbReference type="PROSITE" id="PS00092">
    <property type="entry name" value="N6_MTASE"/>
    <property type="match status" value="1"/>
</dbReference>
<dbReference type="GO" id="GO:0032259">
    <property type="term" value="P:methylation"/>
    <property type="evidence" value="ECO:0007669"/>
    <property type="project" value="UniProtKB-KW"/>
</dbReference>
<comment type="similarity">
    <text evidence="4">Belongs to the protein N5-glutamine methyltransferase family. PrmB subfamily.</text>
</comment>
<keyword evidence="6" id="KW-0689">Ribosomal protein</keyword>
<evidence type="ECO:0000313" key="6">
    <source>
        <dbReference type="EMBL" id="RDH46748.1"/>
    </source>
</evidence>
<keyword evidence="7" id="KW-1185">Reference proteome</keyword>
<dbReference type="InterPro" id="IPR004556">
    <property type="entry name" value="HemK-like"/>
</dbReference>
<feature type="domain" description="Methyltransferase small" evidence="5">
    <location>
        <begin position="120"/>
        <end position="204"/>
    </location>
</feature>
<comment type="function">
    <text evidence="4">Methylates ribosomal protein uL3 on a specific glutamine residue.</text>
</comment>
<dbReference type="GO" id="GO:0003676">
    <property type="term" value="F:nucleic acid binding"/>
    <property type="evidence" value="ECO:0007669"/>
    <property type="project" value="InterPro"/>
</dbReference>
<name>A0A4P9VSV1_9GAMM</name>
<reference evidence="6 7" key="1">
    <citation type="submission" date="2017-04" db="EMBL/GenBank/DDBJ databases">
        <title>Draft genome sequence of Zooshikella ganghwensis VG4 isolated from Red Sea sediments.</title>
        <authorList>
            <person name="Rehman Z."/>
            <person name="Alam I."/>
            <person name="Kamau A."/>
            <person name="Bajic V."/>
            <person name="Leiknes T."/>
        </authorList>
    </citation>
    <scope>NUCLEOTIDE SEQUENCE [LARGE SCALE GENOMIC DNA]</scope>
    <source>
        <strain evidence="6 7">VG4</strain>
    </source>
</reference>
<accession>A0A4P9VSV1</accession>
<keyword evidence="6" id="KW-0687">Ribonucleoprotein</keyword>
<dbReference type="NCBIfam" id="TIGR00536">
    <property type="entry name" value="hemK_fam"/>
    <property type="match status" value="1"/>
</dbReference>
<dbReference type="AlphaFoldDB" id="A0A4P9VSV1"/>
<sequence>METVRDFIRWAYSRFNEAELFYGHGTNNGWDEAVHLILQSLHLPWDIDQRVLDSRLTLEERAHVASLVSRRVNERIPSAYLVNQAWFCGLPFYVDERVLVPRSPIAELIDQHFEPWLGEQAVSRILDMCTGSGCIGIAAAYAFPEAEVVLADIDHDALQVATINIDKHELDERVTTVEADLFKGIPQQPFDIIVSNPPYVDTEDLSDMPPEFHHEPEHGLASGEDGLCHTVQILAQAADYLTDKGLLIVEVGNSQWALQDQFPQVPFNWLAFEHGGDGVFLLEAENCRQFQEDFKQALI</sequence>
<proteinExistence type="inferred from homology"/>
<dbReference type="EC" id="2.1.1.298" evidence="4"/>
<dbReference type="Proteomes" id="UP000257039">
    <property type="component" value="Unassembled WGS sequence"/>
</dbReference>
<dbReference type="InterPro" id="IPR029063">
    <property type="entry name" value="SAM-dependent_MTases_sf"/>
</dbReference>
<evidence type="ECO:0000256" key="2">
    <source>
        <dbReference type="ARBA" id="ARBA00022679"/>
    </source>
</evidence>
<dbReference type="PIRSF" id="PIRSF037167">
    <property type="entry name" value="Mtase_YfcB_prd"/>
    <property type="match status" value="1"/>
</dbReference>
<dbReference type="GO" id="GO:0005829">
    <property type="term" value="C:cytosol"/>
    <property type="evidence" value="ECO:0007669"/>
    <property type="project" value="TreeGrafter"/>
</dbReference>
<dbReference type="FunFam" id="3.40.50.150:FF:000042">
    <property type="entry name" value="50S ribosomal protein L3 glutamine methyltransferase"/>
    <property type="match status" value="1"/>
</dbReference>
<evidence type="ECO:0000256" key="3">
    <source>
        <dbReference type="ARBA" id="ARBA00022691"/>
    </source>
</evidence>
<dbReference type="Gene3D" id="1.10.8.10">
    <property type="entry name" value="DNA helicase RuvA subunit, C-terminal domain"/>
    <property type="match status" value="1"/>
</dbReference>
<dbReference type="Pfam" id="PF05175">
    <property type="entry name" value="MTS"/>
    <property type="match status" value="1"/>
</dbReference>
<protein>
    <recommendedName>
        <fullName evidence="4">Ribosomal protein uL3 glutamine methyltransferase</fullName>
        <shortName evidence="4">uL3 MTase</shortName>
        <ecNumber evidence="4">2.1.1.298</ecNumber>
    </recommendedName>
    <alternativeName>
        <fullName evidence="4">N5-glutamine methyltransferase PrmB</fullName>
    </alternativeName>
</protein>
<dbReference type="PANTHER" id="PTHR47806:SF1">
    <property type="entry name" value="RIBOSOMAL PROTEIN UL3 GLUTAMINE METHYLTRANSFERASE"/>
    <property type="match status" value="1"/>
</dbReference>
<evidence type="ECO:0000313" key="7">
    <source>
        <dbReference type="Proteomes" id="UP000257039"/>
    </source>
</evidence>
<comment type="catalytic activity">
    <reaction evidence="4">
        <text>L-glutaminyl-[ribosomal protein uL3] + S-adenosyl-L-methionine = N(5)-methyl-L-glutaminyl-[ribosomal protein uL3] + S-adenosyl-L-homocysteine + H(+)</text>
        <dbReference type="Rhea" id="RHEA:45020"/>
        <dbReference type="Rhea" id="RHEA-COMP:11063"/>
        <dbReference type="Rhea" id="RHEA-COMP:11064"/>
        <dbReference type="ChEBI" id="CHEBI:15378"/>
        <dbReference type="ChEBI" id="CHEBI:30011"/>
        <dbReference type="ChEBI" id="CHEBI:57856"/>
        <dbReference type="ChEBI" id="CHEBI:59789"/>
        <dbReference type="ChEBI" id="CHEBI:61891"/>
        <dbReference type="EC" id="2.1.1.298"/>
    </reaction>
</comment>
<keyword evidence="3 4" id="KW-0949">S-adenosyl-L-methionine</keyword>
<keyword evidence="1 4" id="KW-0489">Methyltransferase</keyword>
<evidence type="ECO:0000259" key="5">
    <source>
        <dbReference type="Pfam" id="PF05175"/>
    </source>
</evidence>
<dbReference type="HAMAP" id="MF_02125">
    <property type="entry name" value="L3_methyltr_PrmB"/>
    <property type="match status" value="1"/>
</dbReference>
<organism evidence="6 7">
    <name type="scientific">Zooshikella ganghwensis</name>
    <dbReference type="NCBI Taxonomy" id="202772"/>
    <lineage>
        <taxon>Bacteria</taxon>
        <taxon>Pseudomonadati</taxon>
        <taxon>Pseudomonadota</taxon>
        <taxon>Gammaproteobacteria</taxon>
        <taxon>Oceanospirillales</taxon>
        <taxon>Zooshikellaceae</taxon>
        <taxon>Zooshikella</taxon>
    </lineage>
</organism>
<evidence type="ECO:0000256" key="1">
    <source>
        <dbReference type="ARBA" id="ARBA00022603"/>
    </source>
</evidence>
<dbReference type="InterPro" id="IPR002052">
    <property type="entry name" value="DNA_methylase_N6_adenine_CS"/>
</dbReference>
<dbReference type="PANTHER" id="PTHR47806">
    <property type="entry name" value="50S RIBOSOMAL PROTEIN L3 GLUTAMINE METHYLTRANSFERASE"/>
    <property type="match status" value="1"/>
</dbReference>
<dbReference type="SUPFAM" id="SSF53335">
    <property type="entry name" value="S-adenosyl-L-methionine-dependent methyltransferases"/>
    <property type="match status" value="1"/>
</dbReference>
<keyword evidence="2 4" id="KW-0808">Transferase</keyword>
<gene>
    <name evidence="4" type="primary">prmB</name>
    <name evidence="6" type="ORF">B9G39_13840</name>
</gene>
<dbReference type="InterPro" id="IPR007848">
    <property type="entry name" value="Small_mtfrase_dom"/>
</dbReference>
<dbReference type="NCBIfam" id="TIGR03533">
    <property type="entry name" value="L3_gln_methyl"/>
    <property type="match status" value="1"/>
</dbReference>
<dbReference type="InterPro" id="IPR017127">
    <property type="entry name" value="Ribosome_uL3_MTase"/>
</dbReference>